<evidence type="ECO:0000256" key="1">
    <source>
        <dbReference type="ARBA" id="ARBA00010641"/>
    </source>
</evidence>
<evidence type="ECO:0000256" key="4">
    <source>
        <dbReference type="ARBA" id="ARBA00023125"/>
    </source>
</evidence>
<dbReference type="Gene3D" id="1.10.10.10">
    <property type="entry name" value="Winged helix-like DNA-binding domain superfamily/Winged helix DNA-binding domain"/>
    <property type="match status" value="1"/>
</dbReference>
<accession>A0A917FWV6</accession>
<dbReference type="GO" id="GO:0006352">
    <property type="term" value="P:DNA-templated transcription initiation"/>
    <property type="evidence" value="ECO:0007669"/>
    <property type="project" value="InterPro"/>
</dbReference>
<keyword evidence="3" id="KW-0731">Sigma factor</keyword>
<keyword evidence="5" id="KW-0804">Transcription</keyword>
<dbReference type="InterPro" id="IPR013324">
    <property type="entry name" value="RNA_pol_sigma_r3/r4-like"/>
</dbReference>
<feature type="domain" description="RNA polymerase sigma factor 70 region 4 type 2" evidence="7">
    <location>
        <begin position="129"/>
        <end position="179"/>
    </location>
</feature>
<evidence type="ECO:0008006" key="10">
    <source>
        <dbReference type="Google" id="ProtNLM"/>
    </source>
</evidence>
<keyword evidence="4" id="KW-0238">DNA-binding</keyword>
<dbReference type="InterPro" id="IPR013325">
    <property type="entry name" value="RNA_pol_sigma_r2"/>
</dbReference>
<name>A0A917FWV6_9BACL</name>
<dbReference type="AlphaFoldDB" id="A0A917FWV6"/>
<comment type="caution">
    <text evidence="8">The sequence shown here is derived from an EMBL/GenBank/DDBJ whole genome shotgun (WGS) entry which is preliminary data.</text>
</comment>
<evidence type="ECO:0000256" key="5">
    <source>
        <dbReference type="ARBA" id="ARBA00023163"/>
    </source>
</evidence>
<evidence type="ECO:0000256" key="2">
    <source>
        <dbReference type="ARBA" id="ARBA00023015"/>
    </source>
</evidence>
<dbReference type="Pfam" id="PF04542">
    <property type="entry name" value="Sigma70_r2"/>
    <property type="match status" value="1"/>
</dbReference>
<dbReference type="EMBL" id="BMKR01000051">
    <property type="protein sequence ID" value="GGG10689.1"/>
    <property type="molecule type" value="Genomic_DNA"/>
</dbReference>
<keyword evidence="2" id="KW-0805">Transcription regulation</keyword>
<proteinExistence type="inferred from homology"/>
<dbReference type="SUPFAM" id="SSF88946">
    <property type="entry name" value="Sigma2 domain of RNA polymerase sigma factors"/>
    <property type="match status" value="1"/>
</dbReference>
<gene>
    <name evidence="8" type="ORF">GCM10010912_63860</name>
</gene>
<dbReference type="GO" id="GO:0003677">
    <property type="term" value="F:DNA binding"/>
    <property type="evidence" value="ECO:0007669"/>
    <property type="project" value="UniProtKB-KW"/>
</dbReference>
<sequence>MTLPEKRALTMIILEEQNQYHTPDERNTLSLQAALSRYCLSLTKSPREAEDLAQETWIKTLEFLDKIKLADRGSHPNPEALLLRIAKHAWIDQTRRKSVFFRVLKLVEAEAAEPPVILEQGSFEIKAVFQALLAHLSPLQQAVFLLREVFHYSAAEAAERIGTTEGAVKAALHRARQAMPAVREELLADGLPLPQDAEMTDTLEQLASAYVQGEIDELIGLVQSEAGQGPVMAVSSQMIQTPAYGGPVSGGLGYAYSGGVRMVA</sequence>
<dbReference type="GO" id="GO:0016987">
    <property type="term" value="F:sigma factor activity"/>
    <property type="evidence" value="ECO:0007669"/>
    <property type="project" value="UniProtKB-KW"/>
</dbReference>
<comment type="similarity">
    <text evidence="1">Belongs to the sigma-70 factor family. ECF subfamily.</text>
</comment>
<feature type="domain" description="RNA polymerase sigma-70 region 2" evidence="6">
    <location>
        <begin position="32"/>
        <end position="98"/>
    </location>
</feature>
<reference evidence="8" key="1">
    <citation type="journal article" date="2014" name="Int. J. Syst. Evol. Microbiol.">
        <title>Complete genome sequence of Corynebacterium casei LMG S-19264T (=DSM 44701T), isolated from a smear-ripened cheese.</title>
        <authorList>
            <consortium name="US DOE Joint Genome Institute (JGI-PGF)"/>
            <person name="Walter F."/>
            <person name="Albersmeier A."/>
            <person name="Kalinowski J."/>
            <person name="Ruckert C."/>
        </authorList>
    </citation>
    <scope>NUCLEOTIDE SEQUENCE</scope>
    <source>
        <strain evidence="8">CGMCC 1.16134</strain>
    </source>
</reference>
<dbReference type="PANTHER" id="PTHR43133:SF8">
    <property type="entry name" value="RNA POLYMERASE SIGMA FACTOR HI_1459-RELATED"/>
    <property type="match status" value="1"/>
</dbReference>
<dbReference type="NCBIfam" id="TIGR02937">
    <property type="entry name" value="sigma70-ECF"/>
    <property type="match status" value="1"/>
</dbReference>
<dbReference type="Gene3D" id="1.10.1740.10">
    <property type="match status" value="1"/>
</dbReference>
<evidence type="ECO:0000259" key="6">
    <source>
        <dbReference type="Pfam" id="PF04542"/>
    </source>
</evidence>
<dbReference type="InterPro" id="IPR036388">
    <property type="entry name" value="WH-like_DNA-bd_sf"/>
</dbReference>
<evidence type="ECO:0000313" key="9">
    <source>
        <dbReference type="Proteomes" id="UP000637643"/>
    </source>
</evidence>
<dbReference type="SUPFAM" id="SSF88659">
    <property type="entry name" value="Sigma3 and sigma4 domains of RNA polymerase sigma factors"/>
    <property type="match status" value="1"/>
</dbReference>
<organism evidence="8 9">
    <name type="scientific">Paenibacillus albidus</name>
    <dbReference type="NCBI Taxonomy" id="2041023"/>
    <lineage>
        <taxon>Bacteria</taxon>
        <taxon>Bacillati</taxon>
        <taxon>Bacillota</taxon>
        <taxon>Bacilli</taxon>
        <taxon>Bacillales</taxon>
        <taxon>Paenibacillaceae</taxon>
        <taxon>Paenibacillus</taxon>
    </lineage>
</organism>
<dbReference type="Pfam" id="PF08281">
    <property type="entry name" value="Sigma70_r4_2"/>
    <property type="match status" value="1"/>
</dbReference>
<dbReference type="InterPro" id="IPR039425">
    <property type="entry name" value="RNA_pol_sigma-70-like"/>
</dbReference>
<dbReference type="InterPro" id="IPR013249">
    <property type="entry name" value="RNA_pol_sigma70_r4_t2"/>
</dbReference>
<evidence type="ECO:0000259" key="7">
    <source>
        <dbReference type="Pfam" id="PF08281"/>
    </source>
</evidence>
<dbReference type="RefSeq" id="WP_189031964.1">
    <property type="nucleotide sequence ID" value="NZ_BMKR01000051.1"/>
</dbReference>
<dbReference type="Proteomes" id="UP000637643">
    <property type="component" value="Unassembled WGS sequence"/>
</dbReference>
<dbReference type="PANTHER" id="PTHR43133">
    <property type="entry name" value="RNA POLYMERASE ECF-TYPE SIGMA FACTO"/>
    <property type="match status" value="1"/>
</dbReference>
<reference evidence="8" key="2">
    <citation type="submission" date="2020-09" db="EMBL/GenBank/DDBJ databases">
        <authorList>
            <person name="Sun Q."/>
            <person name="Zhou Y."/>
        </authorList>
    </citation>
    <scope>NUCLEOTIDE SEQUENCE</scope>
    <source>
        <strain evidence="8">CGMCC 1.16134</strain>
    </source>
</reference>
<keyword evidence="9" id="KW-1185">Reference proteome</keyword>
<evidence type="ECO:0000313" key="8">
    <source>
        <dbReference type="EMBL" id="GGG10689.1"/>
    </source>
</evidence>
<dbReference type="InterPro" id="IPR007627">
    <property type="entry name" value="RNA_pol_sigma70_r2"/>
</dbReference>
<evidence type="ECO:0000256" key="3">
    <source>
        <dbReference type="ARBA" id="ARBA00023082"/>
    </source>
</evidence>
<dbReference type="InterPro" id="IPR014284">
    <property type="entry name" value="RNA_pol_sigma-70_dom"/>
</dbReference>
<protein>
    <recommendedName>
        <fullName evidence="10">RNA polymerase sigma factor</fullName>
    </recommendedName>
</protein>